<dbReference type="Pfam" id="PF00582">
    <property type="entry name" value="Usp"/>
    <property type="match status" value="2"/>
</dbReference>
<protein>
    <submittedName>
        <fullName evidence="5">Universal stress protein</fullName>
    </submittedName>
</protein>
<reference evidence="5 6" key="1">
    <citation type="submission" date="2018-10" db="EMBL/GenBank/DDBJ databases">
        <title>Genome sequencing of Arthrobacter oryzae TNB02.</title>
        <authorList>
            <person name="Cho Y.-J."/>
            <person name="Cho A."/>
            <person name="Kim O.-S."/>
        </authorList>
    </citation>
    <scope>NUCLEOTIDE SEQUENCE [LARGE SCALE GENOMIC DNA]</scope>
    <source>
        <strain evidence="5 6">TNB02</strain>
    </source>
</reference>
<dbReference type="SUPFAM" id="SSF52402">
    <property type="entry name" value="Adenine nucleotide alpha hydrolases-like"/>
    <property type="match status" value="2"/>
</dbReference>
<dbReference type="CDD" id="cd00293">
    <property type="entry name" value="USP-like"/>
    <property type="match status" value="1"/>
</dbReference>
<dbReference type="EMBL" id="RBED01000069">
    <property type="protein sequence ID" value="RNL58333.1"/>
    <property type="molecule type" value="Genomic_DNA"/>
</dbReference>
<evidence type="ECO:0000313" key="6">
    <source>
        <dbReference type="Proteomes" id="UP000273807"/>
    </source>
</evidence>
<dbReference type="RefSeq" id="WP_123254173.1">
    <property type="nucleotide sequence ID" value="NZ_RBED01000069.1"/>
</dbReference>
<evidence type="ECO:0000313" key="5">
    <source>
        <dbReference type="EMBL" id="RNL58333.1"/>
    </source>
</evidence>
<dbReference type="Gene3D" id="3.40.50.620">
    <property type="entry name" value="HUPs"/>
    <property type="match status" value="2"/>
</dbReference>
<evidence type="ECO:0000256" key="1">
    <source>
        <dbReference type="ARBA" id="ARBA00008791"/>
    </source>
</evidence>
<sequence length="289" mass="30542">MSKPIVVGINGSPGSEAALSWALDRAARRELPVLIMHATDDRWITRDAQNREVVREAGLALLQEAETSAREQSAGVAVETQLRHGSAAAALREASAGAAMVVVGVHNKHWLDGGPLTDRALQVVSASDCPVAVIPPGPRNGHTGVVVGVDGSEESLQAVILAAAEADRAGEELTVVHAFPSADRWVKDTMPDGRLTETVIEEDRIVLSESVAGLTNKYPDLVVHQELETYKEPAKALVDAAAKARLLVIGSRGRGGFSRLVLGSTAHAVLLNVPCPTIVTRLEKVKHNG</sequence>
<keyword evidence="3" id="KW-0067">ATP-binding</keyword>
<dbReference type="OrthoDB" id="4931198at2"/>
<feature type="domain" description="UspA" evidence="4">
    <location>
        <begin position="1"/>
        <end position="135"/>
    </location>
</feature>
<feature type="domain" description="UspA" evidence="4">
    <location>
        <begin position="145"/>
        <end position="281"/>
    </location>
</feature>
<dbReference type="Proteomes" id="UP000273807">
    <property type="component" value="Unassembled WGS sequence"/>
</dbReference>
<gene>
    <name evidence="5" type="ORF">D7003_03925</name>
</gene>
<name>A0A3N0C6K4_9MICC</name>
<keyword evidence="6" id="KW-1185">Reference proteome</keyword>
<dbReference type="InterPro" id="IPR006015">
    <property type="entry name" value="Universal_stress_UspA"/>
</dbReference>
<dbReference type="InterPro" id="IPR014729">
    <property type="entry name" value="Rossmann-like_a/b/a_fold"/>
</dbReference>
<dbReference type="GO" id="GO:0005524">
    <property type="term" value="F:ATP binding"/>
    <property type="evidence" value="ECO:0007669"/>
    <property type="project" value="UniProtKB-KW"/>
</dbReference>
<dbReference type="PANTHER" id="PTHR46268:SF27">
    <property type="entry name" value="UNIVERSAL STRESS PROTEIN RV2623"/>
    <property type="match status" value="1"/>
</dbReference>
<proteinExistence type="inferred from homology"/>
<dbReference type="InterPro" id="IPR006016">
    <property type="entry name" value="UspA"/>
</dbReference>
<keyword evidence="2" id="KW-0547">Nucleotide-binding</keyword>
<dbReference type="AlphaFoldDB" id="A0A3N0C6K4"/>
<dbReference type="PRINTS" id="PR01438">
    <property type="entry name" value="UNVRSLSTRESS"/>
</dbReference>
<evidence type="ECO:0000259" key="4">
    <source>
        <dbReference type="Pfam" id="PF00582"/>
    </source>
</evidence>
<comment type="caution">
    <text evidence="5">The sequence shown here is derived from an EMBL/GenBank/DDBJ whole genome shotgun (WGS) entry which is preliminary data.</text>
</comment>
<evidence type="ECO:0000256" key="3">
    <source>
        <dbReference type="ARBA" id="ARBA00022840"/>
    </source>
</evidence>
<organism evidence="5 6">
    <name type="scientific">Arthrobacter oryzae</name>
    <dbReference type="NCBI Taxonomy" id="409290"/>
    <lineage>
        <taxon>Bacteria</taxon>
        <taxon>Bacillati</taxon>
        <taxon>Actinomycetota</taxon>
        <taxon>Actinomycetes</taxon>
        <taxon>Micrococcales</taxon>
        <taxon>Micrococcaceae</taxon>
        <taxon>Arthrobacter</taxon>
    </lineage>
</organism>
<evidence type="ECO:0000256" key="2">
    <source>
        <dbReference type="ARBA" id="ARBA00022741"/>
    </source>
</evidence>
<comment type="similarity">
    <text evidence="1">Belongs to the universal stress protein A family.</text>
</comment>
<dbReference type="PANTHER" id="PTHR46268">
    <property type="entry name" value="STRESS RESPONSE PROTEIN NHAX"/>
    <property type="match status" value="1"/>
</dbReference>
<accession>A0A3N0C6K4</accession>